<sequence length="321" mass="35263">MLSLHSGVPKTPHAKLKNENNVTLAKTVSKTPLPVHAPGKATVTTEVRSRKGLVDKTPGKHLKNRGLQLQVQTLDGKSTLFIEEKPASASRKSIKQPRLSSTPIKTVQNDLASKLEAPELHLQEEEDLEPEYMPPTAVVPPISGEDFGLMSGTDMGRVLLELDRIPFHWYCAPPVSFKEEAFLIPEDQLIVPLGRLTPDSMASEDDVGFSTSATAVHIPEVSQSKRTHSRIPSGIPTRSSARIAKAAAVKTSTERTALRSQPSTIRSTRSRGNLTTSKLPAPQAKGKDKVPAEEDDDDDLSDLQEYLDRYEDPIDEFYFDV</sequence>
<evidence type="ECO:0000256" key="1">
    <source>
        <dbReference type="SAM" id="MobiDB-lite"/>
    </source>
</evidence>
<name>G4T523_SERID</name>
<evidence type="ECO:0000313" key="2">
    <source>
        <dbReference type="EMBL" id="CCA66369.1"/>
    </source>
</evidence>
<gene>
    <name evidence="2" type="ORF">PIIN_00055</name>
</gene>
<comment type="caution">
    <text evidence="2">The sequence shown here is derived from an EMBL/GenBank/DDBJ whole genome shotgun (WGS) entry which is preliminary data.</text>
</comment>
<organism evidence="2 3">
    <name type="scientific">Serendipita indica (strain DSM 11827)</name>
    <name type="common">Root endophyte fungus</name>
    <name type="synonym">Piriformospora indica</name>
    <dbReference type="NCBI Taxonomy" id="1109443"/>
    <lineage>
        <taxon>Eukaryota</taxon>
        <taxon>Fungi</taxon>
        <taxon>Dikarya</taxon>
        <taxon>Basidiomycota</taxon>
        <taxon>Agaricomycotina</taxon>
        <taxon>Agaricomycetes</taxon>
        <taxon>Sebacinales</taxon>
        <taxon>Serendipitaceae</taxon>
        <taxon>Serendipita</taxon>
    </lineage>
</organism>
<accession>G4T523</accession>
<dbReference type="AlphaFoldDB" id="G4T523"/>
<dbReference type="EMBL" id="CAFZ01000001">
    <property type="protein sequence ID" value="CCA66369.1"/>
    <property type="molecule type" value="Genomic_DNA"/>
</dbReference>
<dbReference type="HOGENOM" id="CLU_866316_0_0_1"/>
<proteinExistence type="predicted"/>
<feature type="region of interest" description="Disordered" evidence="1">
    <location>
        <begin position="250"/>
        <end position="300"/>
    </location>
</feature>
<feature type="compositionally biased region" description="Polar residues" evidence="1">
    <location>
        <begin position="258"/>
        <end position="278"/>
    </location>
</feature>
<feature type="region of interest" description="Disordered" evidence="1">
    <location>
        <begin position="1"/>
        <end position="21"/>
    </location>
</feature>
<keyword evidence="3" id="KW-1185">Reference proteome</keyword>
<dbReference type="Proteomes" id="UP000007148">
    <property type="component" value="Unassembled WGS sequence"/>
</dbReference>
<dbReference type="OrthoDB" id="3189529at2759"/>
<reference evidence="2 3" key="1">
    <citation type="journal article" date="2011" name="PLoS Pathog.">
        <title>Endophytic Life Strategies Decoded by Genome and Transcriptome Analyses of the Mutualistic Root Symbiont Piriformospora indica.</title>
        <authorList>
            <person name="Zuccaro A."/>
            <person name="Lahrmann U."/>
            <person name="Guldener U."/>
            <person name="Langen G."/>
            <person name="Pfiffi S."/>
            <person name="Biedenkopf D."/>
            <person name="Wong P."/>
            <person name="Samans B."/>
            <person name="Grimm C."/>
            <person name="Basiewicz M."/>
            <person name="Murat C."/>
            <person name="Martin F."/>
            <person name="Kogel K.H."/>
        </authorList>
    </citation>
    <scope>NUCLEOTIDE SEQUENCE [LARGE SCALE GENOMIC DNA]</scope>
    <source>
        <strain evidence="2 3">DSM 11827</strain>
    </source>
</reference>
<dbReference type="InParanoid" id="G4T523"/>
<evidence type="ECO:0000313" key="3">
    <source>
        <dbReference type="Proteomes" id="UP000007148"/>
    </source>
</evidence>
<protein>
    <submittedName>
        <fullName evidence="2">Uncharacterized protein</fullName>
    </submittedName>
</protein>